<keyword evidence="7" id="KW-1185">Reference proteome</keyword>
<feature type="domain" description="TFIIS N-terminal" evidence="4">
    <location>
        <begin position="120"/>
        <end position="198"/>
    </location>
</feature>
<dbReference type="EMBL" id="CAMXCT010006312">
    <property type="protein sequence ID" value="CAI4014344.1"/>
    <property type="molecule type" value="Genomic_DNA"/>
</dbReference>
<keyword evidence="6" id="KW-0648">Protein biosynthesis</keyword>
<proteinExistence type="predicted"/>
<evidence type="ECO:0000256" key="2">
    <source>
        <dbReference type="SAM" id="Coils"/>
    </source>
</evidence>
<gene>
    <name evidence="5" type="ORF">C1SCF055_LOCUS39254</name>
</gene>
<dbReference type="GO" id="GO:0003746">
    <property type="term" value="F:translation elongation factor activity"/>
    <property type="evidence" value="ECO:0007669"/>
    <property type="project" value="UniProtKB-KW"/>
</dbReference>
<keyword evidence="6" id="KW-0251">Elongation factor</keyword>
<reference evidence="6 7" key="2">
    <citation type="submission" date="2024-05" db="EMBL/GenBank/DDBJ databases">
        <authorList>
            <person name="Chen Y."/>
            <person name="Shah S."/>
            <person name="Dougan E. K."/>
            <person name="Thang M."/>
            <person name="Chan C."/>
        </authorList>
    </citation>
    <scope>NUCLEOTIDE SEQUENCE [LARGE SCALE GENOMIC DNA]</scope>
</reference>
<keyword evidence="1" id="KW-0539">Nucleus</keyword>
<evidence type="ECO:0000313" key="5">
    <source>
        <dbReference type="EMBL" id="CAI4014344.1"/>
    </source>
</evidence>
<dbReference type="AlphaFoldDB" id="A0A9P1DRY3"/>
<dbReference type="EMBL" id="CAMXCT030006312">
    <property type="protein sequence ID" value="CAL4801656.1"/>
    <property type="molecule type" value="Genomic_DNA"/>
</dbReference>
<evidence type="ECO:0000256" key="3">
    <source>
        <dbReference type="SAM" id="MobiDB-lite"/>
    </source>
</evidence>
<evidence type="ECO:0000256" key="1">
    <source>
        <dbReference type="PROSITE-ProRule" id="PRU00649"/>
    </source>
</evidence>
<protein>
    <submittedName>
        <fullName evidence="6">Transcription elongation factor A protein 2</fullName>
    </submittedName>
</protein>
<comment type="caution">
    <text evidence="5">The sequence shown here is derived from an EMBL/GenBank/DDBJ whole genome shotgun (WGS) entry which is preliminary data.</text>
</comment>
<evidence type="ECO:0000313" key="7">
    <source>
        <dbReference type="Proteomes" id="UP001152797"/>
    </source>
</evidence>
<comment type="subcellular location">
    <subcellularLocation>
        <location evidence="1">Nucleus</location>
    </subcellularLocation>
</comment>
<dbReference type="PROSITE" id="PS51319">
    <property type="entry name" value="TFIIS_N"/>
    <property type="match status" value="1"/>
</dbReference>
<name>A0A9P1DRY3_9DINO</name>
<dbReference type="OrthoDB" id="44867at2759"/>
<organism evidence="5">
    <name type="scientific">Cladocopium goreaui</name>
    <dbReference type="NCBI Taxonomy" id="2562237"/>
    <lineage>
        <taxon>Eukaryota</taxon>
        <taxon>Sar</taxon>
        <taxon>Alveolata</taxon>
        <taxon>Dinophyceae</taxon>
        <taxon>Suessiales</taxon>
        <taxon>Symbiodiniaceae</taxon>
        <taxon>Cladocopium</taxon>
    </lineage>
</organism>
<dbReference type="GO" id="GO:0005634">
    <property type="term" value="C:nucleus"/>
    <property type="evidence" value="ECO:0007669"/>
    <property type="project" value="UniProtKB-SubCell"/>
</dbReference>
<evidence type="ECO:0000313" key="6">
    <source>
        <dbReference type="EMBL" id="CAL4801656.1"/>
    </source>
</evidence>
<feature type="coiled-coil region" evidence="2">
    <location>
        <begin position="11"/>
        <end position="45"/>
    </location>
</feature>
<dbReference type="Pfam" id="PF08711">
    <property type="entry name" value="Med26"/>
    <property type="match status" value="1"/>
</dbReference>
<dbReference type="SUPFAM" id="SSF47676">
    <property type="entry name" value="Conserved domain common to transcription factors TFIIS, elongin A, CRSP70"/>
    <property type="match status" value="1"/>
</dbReference>
<sequence length="272" mass="29354">MPLPVVLSSCVDAISNRLEELVCHCQELHRENQTLQMENASLRLQQAGAADRRPQVPLLVLPPEVQTLEARVKEVFLEPEQSIELPSAAGPSPDTSIMLSGDPEDSAQLGATTSHGHSAMETVLGCKRTLEASDSSVEQLKAVLQELRNLGELSTKVLAETKIGLAVNQLSKASHGSEELRDMAKCLVQDWKQLHRKRKGVAESESPKKAARGAPVAPETPKKAPPVTGARLKVLEKLQDALKEASLRCGSVEAVSVEDFAGQLEEEPLSTI</sequence>
<dbReference type="Gene3D" id="1.20.930.10">
    <property type="entry name" value="Conserved domain common to transcription factors TFIIS, elongin A, CRSP70"/>
    <property type="match status" value="1"/>
</dbReference>
<evidence type="ECO:0000259" key="4">
    <source>
        <dbReference type="PROSITE" id="PS51319"/>
    </source>
</evidence>
<dbReference type="EMBL" id="CAMXCT020006312">
    <property type="protein sequence ID" value="CAL1167719.1"/>
    <property type="molecule type" value="Genomic_DNA"/>
</dbReference>
<dbReference type="InterPro" id="IPR017923">
    <property type="entry name" value="TFIIS_N"/>
</dbReference>
<dbReference type="Proteomes" id="UP001152797">
    <property type="component" value="Unassembled WGS sequence"/>
</dbReference>
<feature type="region of interest" description="Disordered" evidence="3">
    <location>
        <begin position="197"/>
        <end position="230"/>
    </location>
</feature>
<keyword evidence="2" id="KW-0175">Coiled coil</keyword>
<accession>A0A9P1DRY3</accession>
<dbReference type="InterPro" id="IPR035441">
    <property type="entry name" value="TFIIS/LEDGF_dom_sf"/>
</dbReference>
<reference evidence="5" key="1">
    <citation type="submission" date="2022-10" db="EMBL/GenBank/DDBJ databases">
        <authorList>
            <person name="Chen Y."/>
            <person name="Dougan E. K."/>
            <person name="Chan C."/>
            <person name="Rhodes N."/>
            <person name="Thang M."/>
        </authorList>
    </citation>
    <scope>NUCLEOTIDE SEQUENCE</scope>
</reference>